<gene>
    <name evidence="2" type="primary">echA8_2</name>
    <name evidence="2" type="ORF">NCTC4824_03048</name>
</gene>
<dbReference type="RefSeq" id="WP_066146431.1">
    <property type="nucleotide sequence ID" value="NZ_CBCSGM010000001.1"/>
</dbReference>
<dbReference type="STRING" id="1348624.GCA_001591545_03962"/>
<comment type="similarity">
    <text evidence="1">Belongs to the enoyl-CoA hydratase/isomerase family.</text>
</comment>
<dbReference type="KEGG" id="blen:NCTC4824_03048"/>
<evidence type="ECO:0000256" key="1">
    <source>
        <dbReference type="ARBA" id="ARBA00005254"/>
    </source>
</evidence>
<keyword evidence="2" id="KW-0456">Lyase</keyword>
<evidence type="ECO:0000313" key="3">
    <source>
        <dbReference type="Proteomes" id="UP000249134"/>
    </source>
</evidence>
<evidence type="ECO:0000313" key="2">
    <source>
        <dbReference type="EMBL" id="SQI61048.1"/>
    </source>
</evidence>
<keyword evidence="2" id="KW-0413">Isomerase</keyword>
<accession>A0A2X4WN01</accession>
<organism evidence="2 3">
    <name type="scientific">Lederbergia lenta</name>
    <name type="common">Bacillus lentus</name>
    <dbReference type="NCBI Taxonomy" id="1467"/>
    <lineage>
        <taxon>Bacteria</taxon>
        <taxon>Bacillati</taxon>
        <taxon>Bacillota</taxon>
        <taxon>Bacilli</taxon>
        <taxon>Bacillales</taxon>
        <taxon>Bacillaceae</taxon>
        <taxon>Lederbergia</taxon>
    </lineage>
</organism>
<protein>
    <submittedName>
        <fullName evidence="2">Enoyl-CoA hydratase/isomerase</fullName>
        <ecNumber evidence="2">4.2.1.17</ecNumber>
    </submittedName>
</protein>
<reference evidence="2 3" key="1">
    <citation type="submission" date="2018-06" db="EMBL/GenBank/DDBJ databases">
        <authorList>
            <consortium name="Pathogen Informatics"/>
            <person name="Doyle S."/>
        </authorList>
    </citation>
    <scope>NUCLEOTIDE SEQUENCE [LARGE SCALE GENOMIC DNA]</scope>
    <source>
        <strain evidence="2 3">NCTC4824</strain>
    </source>
</reference>
<dbReference type="EC" id="4.2.1.17" evidence="2"/>
<dbReference type="Gene3D" id="1.10.12.10">
    <property type="entry name" value="Lyase 2-enoyl-coa Hydratase, Chain A, domain 2"/>
    <property type="match status" value="1"/>
</dbReference>
<dbReference type="AlphaFoldDB" id="A0A2X4WN01"/>
<name>A0A2X4WN01_LEDLE</name>
<dbReference type="PANTHER" id="PTHR43459">
    <property type="entry name" value="ENOYL-COA HYDRATASE"/>
    <property type="match status" value="1"/>
</dbReference>
<dbReference type="Proteomes" id="UP000249134">
    <property type="component" value="Chromosome 1"/>
</dbReference>
<dbReference type="PANTHER" id="PTHR43459:SF1">
    <property type="entry name" value="EG:BACN32G11.4 PROTEIN"/>
    <property type="match status" value="1"/>
</dbReference>
<dbReference type="GO" id="GO:0016853">
    <property type="term" value="F:isomerase activity"/>
    <property type="evidence" value="ECO:0007669"/>
    <property type="project" value="UniProtKB-KW"/>
</dbReference>
<dbReference type="Pfam" id="PF00378">
    <property type="entry name" value="ECH_1"/>
    <property type="match status" value="1"/>
</dbReference>
<dbReference type="NCBIfam" id="NF005804">
    <property type="entry name" value="PRK07659.1"/>
    <property type="match status" value="1"/>
</dbReference>
<dbReference type="SUPFAM" id="SSF52096">
    <property type="entry name" value="ClpP/crotonase"/>
    <property type="match status" value="1"/>
</dbReference>
<keyword evidence="3" id="KW-1185">Reference proteome</keyword>
<dbReference type="GO" id="GO:0004300">
    <property type="term" value="F:enoyl-CoA hydratase activity"/>
    <property type="evidence" value="ECO:0007669"/>
    <property type="project" value="UniProtKB-EC"/>
</dbReference>
<dbReference type="CDD" id="cd06558">
    <property type="entry name" value="crotonase-like"/>
    <property type="match status" value="1"/>
</dbReference>
<dbReference type="Gene3D" id="3.90.226.10">
    <property type="entry name" value="2-enoyl-CoA Hydratase, Chain A, domain 1"/>
    <property type="match status" value="1"/>
</dbReference>
<proteinExistence type="inferred from homology"/>
<dbReference type="InterPro" id="IPR029045">
    <property type="entry name" value="ClpP/crotonase-like_dom_sf"/>
</dbReference>
<dbReference type="InterPro" id="IPR001753">
    <property type="entry name" value="Enoyl-CoA_hydra/iso"/>
</dbReference>
<sequence>MEGNLQTIHLAVKGKVAYITLNRPKSLNAMNVLMMNELDHCFKHVRKDKSIKIVILQGKSENFSAGGDIKEMLQIDGEQEFYSVMDKIHSIIMTFYRLPQVTLAAVDGAAAGLGLSLALAADYVICSQEAKIAMNFIGIGLIPDGGGHFFMEERIGTNKAKQLIWEGKTMDALQAMHIGLIDETVEDLSEAIDHRITLWLEKPLLAMSRTKEIYTELNREKLQKTLELEKQAQWLVRRSKDHREGIQAFVEKRRPMFKGE</sequence>
<dbReference type="InterPro" id="IPR014748">
    <property type="entry name" value="Enoyl-CoA_hydra_C"/>
</dbReference>
<dbReference type="EMBL" id="LS483476">
    <property type="protein sequence ID" value="SQI61048.1"/>
    <property type="molecule type" value="Genomic_DNA"/>
</dbReference>